<gene>
    <name evidence="2" type="ORF">M409DRAFT_50432</name>
</gene>
<dbReference type="AlphaFoldDB" id="A0A6A6CZY9"/>
<feature type="compositionally biased region" description="Basic residues" evidence="1">
    <location>
        <begin position="159"/>
        <end position="168"/>
    </location>
</feature>
<organism evidence="2 3">
    <name type="scientific">Zasmidium cellare ATCC 36951</name>
    <dbReference type="NCBI Taxonomy" id="1080233"/>
    <lineage>
        <taxon>Eukaryota</taxon>
        <taxon>Fungi</taxon>
        <taxon>Dikarya</taxon>
        <taxon>Ascomycota</taxon>
        <taxon>Pezizomycotina</taxon>
        <taxon>Dothideomycetes</taxon>
        <taxon>Dothideomycetidae</taxon>
        <taxon>Mycosphaerellales</taxon>
        <taxon>Mycosphaerellaceae</taxon>
        <taxon>Zasmidium</taxon>
    </lineage>
</organism>
<name>A0A6A6CZY9_ZASCE</name>
<evidence type="ECO:0000256" key="1">
    <source>
        <dbReference type="SAM" id="MobiDB-lite"/>
    </source>
</evidence>
<dbReference type="Proteomes" id="UP000799537">
    <property type="component" value="Unassembled WGS sequence"/>
</dbReference>
<dbReference type="GeneID" id="54564806"/>
<dbReference type="EMBL" id="ML993582">
    <property type="protein sequence ID" value="KAF2171790.1"/>
    <property type="molecule type" value="Genomic_DNA"/>
</dbReference>
<feature type="region of interest" description="Disordered" evidence="1">
    <location>
        <begin position="159"/>
        <end position="185"/>
    </location>
</feature>
<evidence type="ECO:0000313" key="2">
    <source>
        <dbReference type="EMBL" id="KAF2171790.1"/>
    </source>
</evidence>
<sequence>MPPFQAYIVTRRDLIHHTDEEGRYHIIGVFATRKAAIKRAKQHVREELERVGGTSERFDARTEYACAIRPRRIEEFQLNVEVEAFLFEDGADRSTTTMRMRMKMRLISMKRMKSTKREVSSSSPIQAKMVQRSTTVRFNGESRNACGVTLRTTNRMRRRWMRKRKKSKSSSEQSRMVLTVEDQAT</sequence>
<accession>A0A6A6CZY9</accession>
<keyword evidence="3" id="KW-1185">Reference proteome</keyword>
<proteinExistence type="predicted"/>
<evidence type="ECO:0000313" key="3">
    <source>
        <dbReference type="Proteomes" id="UP000799537"/>
    </source>
</evidence>
<reference evidence="2" key="1">
    <citation type="journal article" date="2020" name="Stud. Mycol.">
        <title>101 Dothideomycetes genomes: a test case for predicting lifestyles and emergence of pathogens.</title>
        <authorList>
            <person name="Haridas S."/>
            <person name="Albert R."/>
            <person name="Binder M."/>
            <person name="Bloem J."/>
            <person name="Labutti K."/>
            <person name="Salamov A."/>
            <person name="Andreopoulos B."/>
            <person name="Baker S."/>
            <person name="Barry K."/>
            <person name="Bills G."/>
            <person name="Bluhm B."/>
            <person name="Cannon C."/>
            <person name="Castanera R."/>
            <person name="Culley D."/>
            <person name="Daum C."/>
            <person name="Ezra D."/>
            <person name="Gonzalez J."/>
            <person name="Henrissat B."/>
            <person name="Kuo A."/>
            <person name="Liang C."/>
            <person name="Lipzen A."/>
            <person name="Lutzoni F."/>
            <person name="Magnuson J."/>
            <person name="Mondo S."/>
            <person name="Nolan M."/>
            <person name="Ohm R."/>
            <person name="Pangilinan J."/>
            <person name="Park H.-J."/>
            <person name="Ramirez L."/>
            <person name="Alfaro M."/>
            <person name="Sun H."/>
            <person name="Tritt A."/>
            <person name="Yoshinaga Y."/>
            <person name="Zwiers L.-H."/>
            <person name="Turgeon B."/>
            <person name="Goodwin S."/>
            <person name="Spatafora J."/>
            <person name="Crous P."/>
            <person name="Grigoriev I."/>
        </authorList>
    </citation>
    <scope>NUCLEOTIDE SEQUENCE</scope>
    <source>
        <strain evidence="2">ATCC 36951</strain>
    </source>
</reference>
<dbReference type="RefSeq" id="XP_033672679.1">
    <property type="nucleotide sequence ID" value="XM_033811534.1"/>
</dbReference>
<protein>
    <submittedName>
        <fullName evidence="2">Uncharacterized protein</fullName>
    </submittedName>
</protein>